<gene>
    <name evidence="1" type="ordered locus">Slin_1545</name>
</gene>
<dbReference type="eggNOG" id="ENOG502ZTX9">
    <property type="taxonomic scope" value="Bacteria"/>
</dbReference>
<dbReference type="HOGENOM" id="CLU_132053_0_0_10"/>
<dbReference type="EMBL" id="CP001769">
    <property type="protein sequence ID" value="ADB37594.1"/>
    <property type="molecule type" value="Genomic_DNA"/>
</dbReference>
<dbReference type="InterPro" id="IPR011335">
    <property type="entry name" value="Restrct_endonuc-II-like"/>
</dbReference>
<dbReference type="CDD" id="cd22366">
    <property type="entry name" value="XisH-like"/>
    <property type="match status" value="1"/>
</dbReference>
<protein>
    <submittedName>
        <fullName evidence="1">XisH protein</fullName>
    </submittedName>
</protein>
<dbReference type="InterPro" id="IPR011856">
    <property type="entry name" value="tRNA_endonuc-like_dom_sf"/>
</dbReference>
<dbReference type="RefSeq" id="WP_012926145.1">
    <property type="nucleotide sequence ID" value="NC_013730.1"/>
</dbReference>
<proteinExistence type="predicted"/>
<name>D2QNY8_SPILD</name>
<organism evidence="1 2">
    <name type="scientific">Spirosoma linguale (strain ATCC 33905 / DSM 74 / LMG 10896 / Claus 1)</name>
    <dbReference type="NCBI Taxonomy" id="504472"/>
    <lineage>
        <taxon>Bacteria</taxon>
        <taxon>Pseudomonadati</taxon>
        <taxon>Bacteroidota</taxon>
        <taxon>Cytophagia</taxon>
        <taxon>Cytophagales</taxon>
        <taxon>Cytophagaceae</taxon>
        <taxon>Spirosoma</taxon>
    </lineage>
</organism>
<evidence type="ECO:0000313" key="1">
    <source>
        <dbReference type="EMBL" id="ADB37594.1"/>
    </source>
</evidence>
<accession>D2QNY8</accession>
<reference evidence="1 2" key="1">
    <citation type="journal article" date="2010" name="Stand. Genomic Sci.">
        <title>Complete genome sequence of Spirosoma linguale type strain (1).</title>
        <authorList>
            <person name="Lail K."/>
            <person name="Sikorski J."/>
            <person name="Saunders E."/>
            <person name="Lapidus A."/>
            <person name="Glavina Del Rio T."/>
            <person name="Copeland A."/>
            <person name="Tice H."/>
            <person name="Cheng J.-F."/>
            <person name="Lucas S."/>
            <person name="Nolan M."/>
            <person name="Bruce D."/>
            <person name="Goodwin L."/>
            <person name="Pitluck S."/>
            <person name="Ivanova N."/>
            <person name="Mavromatis K."/>
            <person name="Ovchinnikova G."/>
            <person name="Pati A."/>
            <person name="Chen A."/>
            <person name="Palaniappan K."/>
            <person name="Land M."/>
            <person name="Hauser L."/>
            <person name="Chang Y.-J."/>
            <person name="Jeffries C.D."/>
            <person name="Chain P."/>
            <person name="Brettin T."/>
            <person name="Detter J.C."/>
            <person name="Schuetze A."/>
            <person name="Rohde M."/>
            <person name="Tindall B.J."/>
            <person name="Goeker M."/>
            <person name="Bristow J."/>
            <person name="Eisen J.A."/>
            <person name="Markowitz V."/>
            <person name="Hugenholtz P."/>
            <person name="Kyrpides N.C."/>
            <person name="Klenk H.-P."/>
            <person name="Chen F."/>
        </authorList>
    </citation>
    <scope>NUCLEOTIDE SEQUENCE [LARGE SCALE GENOMIC DNA]</scope>
    <source>
        <strain evidence="2">ATCC 33905 / DSM 74 / LMG 10896 / Claus 1</strain>
    </source>
</reference>
<dbReference type="GO" id="GO:0003676">
    <property type="term" value="F:nucleic acid binding"/>
    <property type="evidence" value="ECO:0007669"/>
    <property type="project" value="InterPro"/>
</dbReference>
<dbReference type="Gene3D" id="3.40.1350.10">
    <property type="match status" value="1"/>
</dbReference>
<dbReference type="Proteomes" id="UP000002028">
    <property type="component" value="Chromosome"/>
</dbReference>
<dbReference type="STRING" id="504472.Slin_1545"/>
<dbReference type="AlphaFoldDB" id="D2QNY8"/>
<evidence type="ECO:0000313" key="2">
    <source>
        <dbReference type="Proteomes" id="UP000002028"/>
    </source>
</evidence>
<keyword evidence="2" id="KW-1185">Reference proteome</keyword>
<dbReference type="InterPro" id="IPR014919">
    <property type="entry name" value="XisH"/>
</dbReference>
<dbReference type="Pfam" id="PF08814">
    <property type="entry name" value="XisH"/>
    <property type="match status" value="1"/>
</dbReference>
<dbReference type="KEGG" id="sli:Slin_1545"/>
<sequence length="138" mass="15864">MAKDIFHEAVKVALQKEGWTITHDPLMLEAFGTQIYVDLGAEQVIAAQRNTELIAVEIKSFLGNSYVYDFYQALGQYVAYLRALKLSEPERTLILAVPLKAYKGFFTKPDVQASLRDFNLNILVYDNKKEIIVHWFYV</sequence>
<dbReference type="SUPFAM" id="SSF52980">
    <property type="entry name" value="Restriction endonuclease-like"/>
    <property type="match status" value="1"/>
</dbReference>